<keyword evidence="6" id="KW-0503">Monooxygenase</keyword>
<evidence type="ECO:0000256" key="1">
    <source>
        <dbReference type="ARBA" id="ARBA00001974"/>
    </source>
</evidence>
<evidence type="ECO:0000256" key="4">
    <source>
        <dbReference type="ARBA" id="ARBA00022827"/>
    </source>
</evidence>
<comment type="caution">
    <text evidence="8">The sequence shown here is derived from an EMBL/GenBank/DDBJ whole genome shotgun (WGS) entry which is preliminary data.</text>
</comment>
<dbReference type="PRINTS" id="PR00420">
    <property type="entry name" value="RNGMNOXGNASE"/>
</dbReference>
<dbReference type="GO" id="GO:0071949">
    <property type="term" value="F:FAD binding"/>
    <property type="evidence" value="ECO:0007669"/>
    <property type="project" value="InterPro"/>
</dbReference>
<evidence type="ECO:0000256" key="6">
    <source>
        <dbReference type="ARBA" id="ARBA00023033"/>
    </source>
</evidence>
<comment type="similarity">
    <text evidence="2">Belongs to the paxM FAD-dependent monooxygenase family.</text>
</comment>
<protein>
    <recommendedName>
        <fullName evidence="7">FAD-binding domain-containing protein</fullName>
    </recommendedName>
</protein>
<evidence type="ECO:0000313" key="9">
    <source>
        <dbReference type="Proteomes" id="UP001265746"/>
    </source>
</evidence>
<dbReference type="InterPro" id="IPR036188">
    <property type="entry name" value="FAD/NAD-bd_sf"/>
</dbReference>
<proteinExistence type="inferred from homology"/>
<dbReference type="PANTHER" id="PTHR13789">
    <property type="entry name" value="MONOOXYGENASE"/>
    <property type="match status" value="1"/>
</dbReference>
<evidence type="ECO:0000256" key="5">
    <source>
        <dbReference type="ARBA" id="ARBA00023002"/>
    </source>
</evidence>
<dbReference type="PANTHER" id="PTHR13789:SF315">
    <property type="entry name" value="FAD-DEPENDENT MONOOXYGENASE MDPD"/>
    <property type="match status" value="1"/>
</dbReference>
<dbReference type="SUPFAM" id="SSF51905">
    <property type="entry name" value="FAD/NAD(P)-binding domain"/>
    <property type="match status" value="1"/>
</dbReference>
<accession>A0AAD9SCD8</accession>
<keyword evidence="5" id="KW-0560">Oxidoreductase</keyword>
<evidence type="ECO:0000256" key="3">
    <source>
        <dbReference type="ARBA" id="ARBA00022630"/>
    </source>
</evidence>
<dbReference type="Proteomes" id="UP001265746">
    <property type="component" value="Unassembled WGS sequence"/>
</dbReference>
<keyword evidence="4" id="KW-0274">FAD</keyword>
<reference evidence="8" key="1">
    <citation type="submission" date="2023-06" db="EMBL/GenBank/DDBJ databases">
        <authorList>
            <person name="Noh H."/>
        </authorList>
    </citation>
    <scope>NUCLEOTIDE SEQUENCE</scope>
    <source>
        <strain evidence="8">DUCC20226</strain>
    </source>
</reference>
<dbReference type="InterPro" id="IPR050493">
    <property type="entry name" value="FAD-dep_Monooxygenase_BioMet"/>
</dbReference>
<keyword evidence="3" id="KW-0285">Flavoprotein</keyword>
<comment type="cofactor">
    <cofactor evidence="1">
        <name>FAD</name>
        <dbReference type="ChEBI" id="CHEBI:57692"/>
    </cofactor>
</comment>
<dbReference type="EMBL" id="JAUJFL010000004">
    <property type="protein sequence ID" value="KAK2604249.1"/>
    <property type="molecule type" value="Genomic_DNA"/>
</dbReference>
<sequence length="540" mass="60445">MGDNSEFHEQSADTFFMVGDPDEFDPKKWVRTVSQPTQRQTETHLEVLIVGAGYAGLMAALECWRMGHNVIGILDRNQGPNFSGDLIIIQPSALEVFRHWPEMRRELEEDKCEAGTYYYRHNGELIDGPSQPNFNAPEFVAERAAKPGGFPYCGAVQIRKKFYRMLLRQVARLGFKVDYGQRVDRYFEDDTAGRAGVVLKDGSTRTAHVVVAADGSRSASDVLIAGEHTATRSSGMSVYRTAFPTKIAMADDMVRERWQGKHTYEFWMGSSMHIGLYLSDDMTAFGITPRDELLDEGKVASESWDPNVDPDEVVRVLRRAKVREKQQQLPAGSEEEDWHPVIEALVRTAPRGNLIHWPLNWRDLRRDWAGRCGRVVQVGDAAHSTVPSSAAGGTLALEDAITLAACLRRSCAAAAGEAAGAQAPLGTRVYNILRYERASCTQKMAFVNAQVLGDTTDWEAVKKNPSVVRLRYPKWMFLHDPEAYVEDKYAEAASHIIHGTEFSNTNIPPGHNFVHWTLDDIQKEMAAGKRVEDLLDGDWT</sequence>
<dbReference type="Gene3D" id="3.50.50.60">
    <property type="entry name" value="FAD/NAD(P)-binding domain"/>
    <property type="match status" value="1"/>
</dbReference>
<evidence type="ECO:0000313" key="8">
    <source>
        <dbReference type="EMBL" id="KAK2604249.1"/>
    </source>
</evidence>
<organism evidence="8 9">
    <name type="scientific">Phomopsis amygdali</name>
    <name type="common">Fusicoccum amygdali</name>
    <dbReference type="NCBI Taxonomy" id="1214568"/>
    <lineage>
        <taxon>Eukaryota</taxon>
        <taxon>Fungi</taxon>
        <taxon>Dikarya</taxon>
        <taxon>Ascomycota</taxon>
        <taxon>Pezizomycotina</taxon>
        <taxon>Sordariomycetes</taxon>
        <taxon>Sordariomycetidae</taxon>
        <taxon>Diaporthales</taxon>
        <taxon>Diaporthaceae</taxon>
        <taxon>Diaporthe</taxon>
    </lineage>
</organism>
<dbReference type="Pfam" id="PF01494">
    <property type="entry name" value="FAD_binding_3"/>
    <property type="match status" value="1"/>
</dbReference>
<dbReference type="GO" id="GO:0004497">
    <property type="term" value="F:monooxygenase activity"/>
    <property type="evidence" value="ECO:0007669"/>
    <property type="project" value="UniProtKB-KW"/>
</dbReference>
<feature type="domain" description="FAD-binding" evidence="7">
    <location>
        <begin position="45"/>
        <end position="409"/>
    </location>
</feature>
<name>A0AAD9SCD8_PHOAM</name>
<evidence type="ECO:0000256" key="2">
    <source>
        <dbReference type="ARBA" id="ARBA00007992"/>
    </source>
</evidence>
<gene>
    <name evidence="8" type="ORF">N8I77_007193</name>
</gene>
<evidence type="ECO:0000259" key="7">
    <source>
        <dbReference type="Pfam" id="PF01494"/>
    </source>
</evidence>
<dbReference type="InterPro" id="IPR002938">
    <property type="entry name" value="FAD-bd"/>
</dbReference>
<keyword evidence="9" id="KW-1185">Reference proteome</keyword>
<dbReference type="AlphaFoldDB" id="A0AAD9SCD8"/>